<keyword evidence="8 10" id="KW-0472">Membrane</keyword>
<dbReference type="InterPro" id="IPR001452">
    <property type="entry name" value="SH3_domain"/>
</dbReference>
<name>A0A9P6W8R6_RHOMI</name>
<reference evidence="12 13" key="1">
    <citation type="submission" date="2020-11" db="EMBL/GenBank/DDBJ databases">
        <title>Kefir isolates.</title>
        <authorList>
            <person name="Marcisauskas S."/>
            <person name="Kim Y."/>
            <person name="Blasche S."/>
        </authorList>
    </citation>
    <scope>NUCLEOTIDE SEQUENCE [LARGE SCALE GENOMIC DNA]</scope>
    <source>
        <strain evidence="12 13">KR</strain>
    </source>
</reference>
<comment type="caution">
    <text evidence="12">The sequence shown here is derived from an EMBL/GenBank/DDBJ whole genome shotgun (WGS) entry which is preliminary data.</text>
</comment>
<organism evidence="12 13">
    <name type="scientific">Rhodotorula mucilaginosa</name>
    <name type="common">Yeast</name>
    <name type="synonym">Rhodotorula rubra</name>
    <dbReference type="NCBI Taxonomy" id="5537"/>
    <lineage>
        <taxon>Eukaryota</taxon>
        <taxon>Fungi</taxon>
        <taxon>Dikarya</taxon>
        <taxon>Basidiomycota</taxon>
        <taxon>Pucciniomycotina</taxon>
        <taxon>Microbotryomycetes</taxon>
        <taxon>Sporidiobolales</taxon>
        <taxon>Sporidiobolaceae</taxon>
        <taxon>Rhodotorula</taxon>
    </lineage>
</organism>
<evidence type="ECO:0000259" key="11">
    <source>
        <dbReference type="PROSITE" id="PS50002"/>
    </source>
</evidence>
<evidence type="ECO:0000256" key="2">
    <source>
        <dbReference type="ARBA" id="ARBA00009739"/>
    </source>
</evidence>
<dbReference type="InterPro" id="IPR036028">
    <property type="entry name" value="SH3-like_dom_sf"/>
</dbReference>
<keyword evidence="6 10" id="KW-1133">Transmembrane helix</keyword>
<keyword evidence="4" id="KW-1003">Cell membrane</keyword>
<dbReference type="SUPFAM" id="SSF50044">
    <property type="entry name" value="SH3-domain"/>
    <property type="match status" value="1"/>
</dbReference>
<feature type="transmembrane region" description="Helical" evidence="10">
    <location>
        <begin position="86"/>
        <end position="105"/>
    </location>
</feature>
<dbReference type="CDD" id="cd11855">
    <property type="entry name" value="SH3_Sho1p"/>
    <property type="match status" value="1"/>
</dbReference>
<evidence type="ECO:0000256" key="6">
    <source>
        <dbReference type="ARBA" id="ARBA00022989"/>
    </source>
</evidence>
<dbReference type="EMBL" id="PUHQ01000001">
    <property type="protein sequence ID" value="KAG0667529.1"/>
    <property type="molecule type" value="Genomic_DNA"/>
</dbReference>
<dbReference type="GO" id="GO:0005886">
    <property type="term" value="C:plasma membrane"/>
    <property type="evidence" value="ECO:0007669"/>
    <property type="project" value="UniProtKB-SubCell"/>
</dbReference>
<keyword evidence="5 10" id="KW-0812">Transmembrane</keyword>
<evidence type="ECO:0000256" key="3">
    <source>
        <dbReference type="ARBA" id="ARBA00022443"/>
    </source>
</evidence>
<sequence length="324" mass="33071">MPSRPAFDLRLVLAHPMFLLTQLAATAGFWSAFIGQIILESKYNSVGGQGSAVGVPWFGIFLQGFLNVGVFATLATDNVGANRFQLSVFLAVALVMATIGVNLGIFQNSSYQLAVGAGWLIIAIVDILWILYFTSTDDAWFTALFNVGSSVHFSSRSSAAAAAAGFPGSSSGSIHGGGRRPGSSAAVGGGGGSAINMVGNSSGASVSYAPYHGLGGTPSGLKTPGSAAGVGLQHLGPAMASVQDLHDGASPNTQSDAASSIGTGAVNLKARALYSYSASPDDPNEISFTKGEILDILDNSGKWWQALKADGGKGIVPSNYLSLF</sequence>
<feature type="domain" description="SH3" evidence="11">
    <location>
        <begin position="265"/>
        <end position="324"/>
    </location>
</feature>
<evidence type="ECO:0000256" key="9">
    <source>
        <dbReference type="PROSITE-ProRule" id="PRU00192"/>
    </source>
</evidence>
<feature type="transmembrane region" description="Helical" evidence="10">
    <location>
        <begin position="54"/>
        <end position="74"/>
    </location>
</feature>
<evidence type="ECO:0000313" key="12">
    <source>
        <dbReference type="EMBL" id="KAG0667529.1"/>
    </source>
</evidence>
<comment type="similarity">
    <text evidence="2">Belongs to the SHO1 family.</text>
</comment>
<keyword evidence="13" id="KW-1185">Reference proteome</keyword>
<evidence type="ECO:0000256" key="7">
    <source>
        <dbReference type="ARBA" id="ARBA00023016"/>
    </source>
</evidence>
<evidence type="ECO:0000256" key="1">
    <source>
        <dbReference type="ARBA" id="ARBA00004651"/>
    </source>
</evidence>
<evidence type="ECO:0000256" key="4">
    <source>
        <dbReference type="ARBA" id="ARBA00022475"/>
    </source>
</evidence>
<dbReference type="InterPro" id="IPR035522">
    <property type="entry name" value="Sho1_SH3"/>
</dbReference>
<evidence type="ECO:0000256" key="5">
    <source>
        <dbReference type="ARBA" id="ARBA00022692"/>
    </source>
</evidence>
<keyword evidence="3 9" id="KW-0728">SH3 domain</keyword>
<accession>A0A9P6W8R6</accession>
<dbReference type="Gene3D" id="2.30.30.40">
    <property type="entry name" value="SH3 Domains"/>
    <property type="match status" value="1"/>
</dbReference>
<dbReference type="Pfam" id="PF00018">
    <property type="entry name" value="SH3_1"/>
    <property type="match status" value="1"/>
</dbReference>
<evidence type="ECO:0000256" key="8">
    <source>
        <dbReference type="ARBA" id="ARBA00023136"/>
    </source>
</evidence>
<dbReference type="SMART" id="SM00326">
    <property type="entry name" value="SH3"/>
    <property type="match status" value="1"/>
</dbReference>
<gene>
    <name evidence="12" type="primary">SHO1</name>
    <name evidence="12" type="ORF">C6P46_000063</name>
</gene>
<evidence type="ECO:0000313" key="13">
    <source>
        <dbReference type="Proteomes" id="UP000777482"/>
    </source>
</evidence>
<feature type="transmembrane region" description="Helical" evidence="10">
    <location>
        <begin position="111"/>
        <end position="132"/>
    </location>
</feature>
<dbReference type="OrthoDB" id="5983572at2759"/>
<comment type="subcellular location">
    <subcellularLocation>
        <location evidence="1">Cell membrane</location>
        <topology evidence="1">Multi-pass membrane protein</topology>
    </subcellularLocation>
</comment>
<proteinExistence type="inferred from homology"/>
<dbReference type="PRINTS" id="PR00452">
    <property type="entry name" value="SH3DOMAIN"/>
</dbReference>
<dbReference type="Proteomes" id="UP000777482">
    <property type="component" value="Unassembled WGS sequence"/>
</dbReference>
<protein>
    <submittedName>
        <fullName evidence="12">Transmembrane osmosensor</fullName>
    </submittedName>
</protein>
<keyword evidence="7" id="KW-0346">Stress response</keyword>
<dbReference type="AlphaFoldDB" id="A0A9P6W8R6"/>
<evidence type="ECO:0000256" key="10">
    <source>
        <dbReference type="SAM" id="Phobius"/>
    </source>
</evidence>
<dbReference type="PROSITE" id="PS50002">
    <property type="entry name" value="SH3"/>
    <property type="match status" value="1"/>
</dbReference>
<feature type="transmembrane region" description="Helical" evidence="10">
    <location>
        <begin position="12"/>
        <end position="34"/>
    </location>
</feature>